<dbReference type="Proteomes" id="UP000587527">
    <property type="component" value="Unassembled WGS sequence"/>
</dbReference>
<sequence length="217" mass="23171">MTPGAWLAGDRFDCMRADCATQACHPARADWAESATTNEAHIHTWWRDEPHSVLLATGESVDVIEVSALLGSRAVRGPAAGPGEASAVGMARGPVAVTPTGRWMFLVRPGATLRPSLERECDILLHQAGSWVPLPPTRLRRGPVRWEVAPTAVEWMLPDPEAVQSALVTAMISLDAAVLDAGGFAEPTPLHAARVVARVRPMPVSRISTVEGLRQAA</sequence>
<evidence type="ECO:0000259" key="1">
    <source>
        <dbReference type="SMART" id="SM00943"/>
    </source>
</evidence>
<feature type="domain" description="DNA primase/polymerase bifunctional N-terminal" evidence="1">
    <location>
        <begin position="4"/>
        <end position="163"/>
    </location>
</feature>
<proteinExistence type="predicted"/>
<accession>A0A841BSJ9</accession>
<reference evidence="2 3" key="1">
    <citation type="submission" date="2020-08" db="EMBL/GenBank/DDBJ databases">
        <title>Sequencing the genomes of 1000 actinobacteria strains.</title>
        <authorList>
            <person name="Klenk H.-P."/>
        </authorList>
    </citation>
    <scope>NUCLEOTIDE SEQUENCE [LARGE SCALE GENOMIC DNA]</scope>
    <source>
        <strain evidence="2 3">DSM 45362</strain>
    </source>
</reference>
<protein>
    <recommendedName>
        <fullName evidence="1">DNA primase/polymerase bifunctional N-terminal domain-containing protein</fullName>
    </recommendedName>
</protein>
<dbReference type="Pfam" id="PF09250">
    <property type="entry name" value="Prim-Pol"/>
    <property type="match status" value="1"/>
</dbReference>
<evidence type="ECO:0000313" key="3">
    <source>
        <dbReference type="Proteomes" id="UP000587527"/>
    </source>
</evidence>
<name>A0A841BSJ9_9ACTN</name>
<keyword evidence="3" id="KW-1185">Reference proteome</keyword>
<organism evidence="2 3">
    <name type="scientific">Allocatelliglobosispora scoriae</name>
    <dbReference type="NCBI Taxonomy" id="643052"/>
    <lineage>
        <taxon>Bacteria</taxon>
        <taxon>Bacillati</taxon>
        <taxon>Actinomycetota</taxon>
        <taxon>Actinomycetes</taxon>
        <taxon>Micromonosporales</taxon>
        <taxon>Micromonosporaceae</taxon>
        <taxon>Allocatelliglobosispora</taxon>
    </lineage>
</organism>
<dbReference type="AlphaFoldDB" id="A0A841BSJ9"/>
<evidence type="ECO:0000313" key="2">
    <source>
        <dbReference type="EMBL" id="MBB5869893.1"/>
    </source>
</evidence>
<dbReference type="SMART" id="SM00943">
    <property type="entry name" value="Prim-Pol"/>
    <property type="match status" value="1"/>
</dbReference>
<dbReference type="EMBL" id="JACHMN010000002">
    <property type="protein sequence ID" value="MBB5869893.1"/>
    <property type="molecule type" value="Genomic_DNA"/>
</dbReference>
<gene>
    <name evidence="2" type="ORF">F4553_003272</name>
</gene>
<comment type="caution">
    <text evidence="2">The sequence shown here is derived from an EMBL/GenBank/DDBJ whole genome shotgun (WGS) entry which is preliminary data.</text>
</comment>
<dbReference type="InterPro" id="IPR015330">
    <property type="entry name" value="DNA_primase/pol_bifunc_N"/>
</dbReference>